<dbReference type="HAMAP" id="MF_00238">
    <property type="entry name" value="Cytidyl_kinase_type1"/>
    <property type="match status" value="1"/>
</dbReference>
<keyword evidence="11" id="KW-1185">Reference proteome</keyword>
<reference evidence="10 11" key="1">
    <citation type="submission" date="2019-03" db="EMBL/GenBank/DDBJ databases">
        <title>Genomic Encyclopedia of Type Strains, Phase IV (KMG-IV): sequencing the most valuable type-strain genomes for metagenomic binning, comparative biology and taxonomic classification.</title>
        <authorList>
            <person name="Goeker M."/>
        </authorList>
    </citation>
    <scope>NUCLEOTIDE SEQUENCE [LARGE SCALE GENOMIC DNA]</scope>
    <source>
        <strain evidence="10 11">DSM 24984</strain>
    </source>
</reference>
<dbReference type="SUPFAM" id="SSF52540">
    <property type="entry name" value="P-loop containing nucleoside triphosphate hydrolases"/>
    <property type="match status" value="1"/>
</dbReference>
<keyword evidence="3 8" id="KW-0547">Nucleotide-binding</keyword>
<dbReference type="Proteomes" id="UP000294614">
    <property type="component" value="Unassembled WGS sequence"/>
</dbReference>
<dbReference type="NCBIfam" id="TIGR00017">
    <property type="entry name" value="cmk"/>
    <property type="match status" value="1"/>
</dbReference>
<evidence type="ECO:0000313" key="11">
    <source>
        <dbReference type="Proteomes" id="UP000294614"/>
    </source>
</evidence>
<comment type="similarity">
    <text evidence="1 8">Belongs to the cytidylate kinase family. Type 1 subfamily.</text>
</comment>
<evidence type="ECO:0000259" key="9">
    <source>
        <dbReference type="Pfam" id="PF02224"/>
    </source>
</evidence>
<dbReference type="Pfam" id="PF02224">
    <property type="entry name" value="Cytidylate_kin"/>
    <property type="match status" value="1"/>
</dbReference>
<evidence type="ECO:0000313" key="10">
    <source>
        <dbReference type="EMBL" id="TCK61831.1"/>
    </source>
</evidence>
<evidence type="ECO:0000256" key="6">
    <source>
        <dbReference type="ARBA" id="ARBA00047615"/>
    </source>
</evidence>
<dbReference type="OrthoDB" id="9807434at2"/>
<evidence type="ECO:0000256" key="5">
    <source>
        <dbReference type="ARBA" id="ARBA00022840"/>
    </source>
</evidence>
<dbReference type="EC" id="2.7.4.25" evidence="8"/>
<evidence type="ECO:0000256" key="7">
    <source>
        <dbReference type="ARBA" id="ARBA00048478"/>
    </source>
</evidence>
<dbReference type="GO" id="GO:0005829">
    <property type="term" value="C:cytosol"/>
    <property type="evidence" value="ECO:0007669"/>
    <property type="project" value="TreeGrafter"/>
</dbReference>
<proteinExistence type="inferred from homology"/>
<organism evidence="10 11">
    <name type="scientific">Seleniivibrio woodruffii</name>
    <dbReference type="NCBI Taxonomy" id="1078050"/>
    <lineage>
        <taxon>Bacteria</taxon>
        <taxon>Pseudomonadati</taxon>
        <taxon>Deferribacterota</taxon>
        <taxon>Deferribacteres</taxon>
        <taxon>Deferribacterales</taxon>
        <taxon>Geovibrionaceae</taxon>
        <taxon>Seleniivibrio</taxon>
    </lineage>
</organism>
<accession>A0A4V2PSC9</accession>
<dbReference type="Gene3D" id="3.40.50.300">
    <property type="entry name" value="P-loop containing nucleotide triphosphate hydrolases"/>
    <property type="match status" value="1"/>
</dbReference>
<comment type="catalytic activity">
    <reaction evidence="7 8">
        <text>CMP + ATP = CDP + ADP</text>
        <dbReference type="Rhea" id="RHEA:11600"/>
        <dbReference type="ChEBI" id="CHEBI:30616"/>
        <dbReference type="ChEBI" id="CHEBI:58069"/>
        <dbReference type="ChEBI" id="CHEBI:60377"/>
        <dbReference type="ChEBI" id="CHEBI:456216"/>
        <dbReference type="EC" id="2.7.4.25"/>
    </reaction>
</comment>
<evidence type="ECO:0000256" key="8">
    <source>
        <dbReference type="HAMAP-Rule" id="MF_00238"/>
    </source>
</evidence>
<name>A0A4V2PSC9_9BACT</name>
<comment type="caution">
    <text evidence="10">The sequence shown here is derived from an EMBL/GenBank/DDBJ whole genome shotgun (WGS) entry which is preliminary data.</text>
</comment>
<gene>
    <name evidence="8" type="primary">cmk</name>
    <name evidence="10" type="ORF">C8D98_0337</name>
</gene>
<comment type="catalytic activity">
    <reaction evidence="6 8">
        <text>dCMP + ATP = dCDP + ADP</text>
        <dbReference type="Rhea" id="RHEA:25094"/>
        <dbReference type="ChEBI" id="CHEBI:30616"/>
        <dbReference type="ChEBI" id="CHEBI:57566"/>
        <dbReference type="ChEBI" id="CHEBI:58593"/>
        <dbReference type="ChEBI" id="CHEBI:456216"/>
        <dbReference type="EC" id="2.7.4.25"/>
    </reaction>
</comment>
<dbReference type="EMBL" id="SMGG01000003">
    <property type="protein sequence ID" value="TCK61831.1"/>
    <property type="molecule type" value="Genomic_DNA"/>
</dbReference>
<dbReference type="AlphaFoldDB" id="A0A4V2PSC9"/>
<dbReference type="CDD" id="cd02020">
    <property type="entry name" value="CMPK"/>
    <property type="match status" value="1"/>
</dbReference>
<keyword evidence="4 8" id="KW-0418">Kinase</keyword>
<keyword evidence="8" id="KW-0963">Cytoplasm</keyword>
<comment type="subcellular location">
    <subcellularLocation>
        <location evidence="8">Cytoplasm</location>
    </subcellularLocation>
</comment>
<evidence type="ECO:0000256" key="3">
    <source>
        <dbReference type="ARBA" id="ARBA00022741"/>
    </source>
</evidence>
<dbReference type="RefSeq" id="WP_132871434.1">
    <property type="nucleotide sequence ID" value="NZ_SMGG01000003.1"/>
</dbReference>
<dbReference type="GO" id="GO:0006220">
    <property type="term" value="P:pyrimidine nucleotide metabolic process"/>
    <property type="evidence" value="ECO:0007669"/>
    <property type="project" value="UniProtKB-UniRule"/>
</dbReference>
<protein>
    <recommendedName>
        <fullName evidence="8">Cytidylate kinase</fullName>
        <shortName evidence="8">CK</shortName>
        <ecNumber evidence="8">2.7.4.25</ecNumber>
    </recommendedName>
    <alternativeName>
        <fullName evidence="8">Cytidine monophosphate kinase</fullName>
        <shortName evidence="8">CMP kinase</shortName>
    </alternativeName>
</protein>
<evidence type="ECO:0000256" key="4">
    <source>
        <dbReference type="ARBA" id="ARBA00022777"/>
    </source>
</evidence>
<dbReference type="PANTHER" id="PTHR21299:SF2">
    <property type="entry name" value="CYTIDYLATE KINASE"/>
    <property type="match status" value="1"/>
</dbReference>
<dbReference type="PANTHER" id="PTHR21299">
    <property type="entry name" value="CYTIDYLATE KINASE/PANTOATE-BETA-ALANINE LIGASE"/>
    <property type="match status" value="1"/>
</dbReference>
<dbReference type="GO" id="GO:0036430">
    <property type="term" value="F:CMP kinase activity"/>
    <property type="evidence" value="ECO:0007669"/>
    <property type="project" value="RHEA"/>
</dbReference>
<feature type="domain" description="Cytidylate kinase" evidence="9">
    <location>
        <begin position="3"/>
        <end position="213"/>
    </location>
</feature>
<dbReference type="InterPro" id="IPR027417">
    <property type="entry name" value="P-loop_NTPase"/>
</dbReference>
<dbReference type="GO" id="GO:0015949">
    <property type="term" value="P:nucleobase-containing small molecule interconversion"/>
    <property type="evidence" value="ECO:0007669"/>
    <property type="project" value="TreeGrafter"/>
</dbReference>
<dbReference type="GO" id="GO:0036431">
    <property type="term" value="F:dCMP kinase activity"/>
    <property type="evidence" value="ECO:0007669"/>
    <property type="project" value="InterPro"/>
</dbReference>
<evidence type="ECO:0000256" key="2">
    <source>
        <dbReference type="ARBA" id="ARBA00022679"/>
    </source>
</evidence>
<dbReference type="InterPro" id="IPR003136">
    <property type="entry name" value="Cytidylate_kin"/>
</dbReference>
<dbReference type="InterPro" id="IPR011994">
    <property type="entry name" value="Cytidylate_kinase_dom"/>
</dbReference>
<keyword evidence="2 8" id="KW-0808">Transferase</keyword>
<keyword evidence="5 8" id="KW-0067">ATP-binding</keyword>
<sequence>MKIAVDGPAGSGKSTVSKVVAKNLGITYLDSGALYRACAYIGTVTGKDGAELVEAVSHAELEFDTAGKLFLTLNGKTEDISTVIRTPEIAAKVSAVAAMEDIRTLVTDKLRKMASKTSVIMDGRDIGTHVFPDAEYKFFLVASPRERARRRMKDFEAMGFNKTIDDIEAEIIKRDKQDSEREHAPLKKAADALEIDTTNLTIEQVISIITETASNK</sequence>
<feature type="binding site" evidence="8">
    <location>
        <begin position="7"/>
        <end position="15"/>
    </location>
    <ligand>
        <name>ATP</name>
        <dbReference type="ChEBI" id="CHEBI:30616"/>
    </ligand>
</feature>
<dbReference type="GO" id="GO:0005524">
    <property type="term" value="F:ATP binding"/>
    <property type="evidence" value="ECO:0007669"/>
    <property type="project" value="UniProtKB-UniRule"/>
</dbReference>
<evidence type="ECO:0000256" key="1">
    <source>
        <dbReference type="ARBA" id="ARBA00009427"/>
    </source>
</evidence>